<dbReference type="Pfam" id="PF02666">
    <property type="entry name" value="PS_Dcarbxylase"/>
    <property type="match status" value="1"/>
</dbReference>
<name>A0A6M0IRB6_9BACT</name>
<feature type="chain" id="PRO_5027189114" description="Phosphatidylserine decarboxylase beta chain" evidence="11">
    <location>
        <begin position="1"/>
        <end position="188"/>
    </location>
</feature>
<proteinExistence type="inferred from homology"/>
<evidence type="ECO:0000256" key="2">
    <source>
        <dbReference type="ARBA" id="ARBA00022516"/>
    </source>
</evidence>
<feature type="modified residue" description="Pyruvic acid (Ser); by autocatalysis" evidence="11">
    <location>
        <position position="189"/>
    </location>
</feature>
<dbReference type="GO" id="GO:0006646">
    <property type="term" value="P:phosphatidylethanolamine biosynthetic process"/>
    <property type="evidence" value="ECO:0007669"/>
    <property type="project" value="UniProtKB-UniRule"/>
</dbReference>
<protein>
    <recommendedName>
        <fullName evidence="11">Phosphatidylserine decarboxylase proenzyme</fullName>
        <ecNumber evidence="11">4.1.1.65</ecNumber>
    </recommendedName>
    <component>
        <recommendedName>
            <fullName evidence="11">Phosphatidylserine decarboxylase alpha chain</fullName>
        </recommendedName>
    </component>
    <component>
        <recommendedName>
            <fullName evidence="11">Phosphatidylserine decarboxylase beta chain</fullName>
        </recommendedName>
    </component>
</protein>
<comment type="subunit">
    <text evidence="11">Heterodimer of a large membrane-associated beta subunit and a small pyruvoyl-containing alpha subunit.</text>
</comment>
<dbReference type="EC" id="4.1.1.65" evidence="11"/>
<keyword evidence="12" id="KW-0812">Transmembrane</keyword>
<dbReference type="HAMAP" id="MF_00664">
    <property type="entry name" value="PS_decarb_PSD_A"/>
    <property type="match status" value="1"/>
</dbReference>
<dbReference type="GO" id="GO:0005886">
    <property type="term" value="C:plasma membrane"/>
    <property type="evidence" value="ECO:0007669"/>
    <property type="project" value="UniProtKB-SubCell"/>
</dbReference>
<keyword evidence="9 11" id="KW-1208">Phospholipid metabolism</keyword>
<evidence type="ECO:0000256" key="10">
    <source>
        <dbReference type="ARBA" id="ARBA00023317"/>
    </source>
</evidence>
<evidence type="ECO:0000256" key="12">
    <source>
        <dbReference type="SAM" id="Phobius"/>
    </source>
</evidence>
<dbReference type="PANTHER" id="PTHR35809">
    <property type="entry name" value="ARCHAETIDYLSERINE DECARBOXYLASE PROENZYME-RELATED"/>
    <property type="match status" value="1"/>
</dbReference>
<comment type="cofactor">
    <cofactor evidence="11">
        <name>pyruvate</name>
        <dbReference type="ChEBI" id="CHEBI:15361"/>
    </cofactor>
    <text evidence="11">Binds 1 pyruvoyl group covalently per subunit.</text>
</comment>
<feature type="transmembrane region" description="Helical" evidence="12">
    <location>
        <begin position="35"/>
        <end position="55"/>
    </location>
</feature>
<dbReference type="UniPathway" id="UPA00558">
    <property type="reaction ID" value="UER00616"/>
</dbReference>
<evidence type="ECO:0000256" key="8">
    <source>
        <dbReference type="ARBA" id="ARBA00023239"/>
    </source>
</evidence>
<sequence>MRLHREGYTIMITTGLVLLALDLLAYFFLFSDNTTAIVLLVIASLILFGLIVQFFRVPTRELTFHESQVIAPADGTVVVIEETSEDEYFKSNRRQISIFMSPLNVHVNRNPVTGIVRYFKYYPGKYLVAWHPKSSTENERTTVVIELANGVEVLFRQIAGAVARRIIWYVREGQPVHQGEEMGFIKFGSRVDVFVPLDADVKVKIGDRMKGGVTVLAELHK</sequence>
<keyword evidence="5 11" id="KW-0472">Membrane</keyword>
<dbReference type="RefSeq" id="WP_164043829.1">
    <property type="nucleotide sequence ID" value="NZ_JAAGNZ010000005.1"/>
</dbReference>
<evidence type="ECO:0000256" key="6">
    <source>
        <dbReference type="ARBA" id="ARBA00023145"/>
    </source>
</evidence>
<dbReference type="GO" id="GO:0004609">
    <property type="term" value="F:phosphatidylserine decarboxylase activity"/>
    <property type="evidence" value="ECO:0007669"/>
    <property type="project" value="UniProtKB-UniRule"/>
</dbReference>
<evidence type="ECO:0000256" key="5">
    <source>
        <dbReference type="ARBA" id="ARBA00023136"/>
    </source>
</evidence>
<evidence type="ECO:0000256" key="11">
    <source>
        <dbReference type="HAMAP-Rule" id="MF_00664"/>
    </source>
</evidence>
<feature type="site" description="Cleavage (non-hydrolytic); by autocatalysis" evidence="11">
    <location>
        <begin position="188"/>
        <end position="189"/>
    </location>
</feature>
<keyword evidence="8 11" id="KW-0456">Lyase</keyword>
<reference evidence="13 14" key="1">
    <citation type="submission" date="2020-02" db="EMBL/GenBank/DDBJ databases">
        <title>Draft genome sequence of two Spirosoma agri KCTC 52727 and Spirosoma terrae KCTC 52035.</title>
        <authorList>
            <person name="Rojas J."/>
            <person name="Ambika Manirajan B."/>
            <person name="Ratering S."/>
            <person name="Suarez C."/>
            <person name="Schnell S."/>
        </authorList>
    </citation>
    <scope>NUCLEOTIDE SEQUENCE [LARGE SCALE GENOMIC DNA]</scope>
    <source>
        <strain evidence="13 14">KCTC 52727</strain>
    </source>
</reference>
<keyword evidence="3 11" id="KW-0210">Decarboxylase</keyword>
<dbReference type="InterPro" id="IPR033175">
    <property type="entry name" value="PSD-A"/>
</dbReference>
<keyword evidence="4 11" id="KW-0443">Lipid metabolism</keyword>
<keyword evidence="14" id="KW-1185">Reference proteome</keyword>
<dbReference type="InterPro" id="IPR003817">
    <property type="entry name" value="PS_Dcarbxylase"/>
</dbReference>
<comment type="PTM">
    <text evidence="11">Is synthesized initially as an inactive proenzyme. Formation of the active enzyme involves a self-maturation process in which the active site pyruvoyl group is generated from an internal serine residue via an autocatalytic post-translational modification. Two non-identical subunits are generated from the proenzyme in this reaction, and the pyruvate is formed at the N-terminus of the alpha chain, which is derived from the carboxyl end of the proenzyme. The post-translation cleavage follows an unusual pathway, termed non-hydrolytic serinolysis, in which the side chain hydroxyl group of the serine supplies its oxygen atom to form the C-terminus of the beta chain, while the remainder of the serine residue undergoes an oxidative deamination to produce ammonia and the pyruvoyl prosthetic group on the alpha chain.</text>
</comment>
<keyword evidence="2 11" id="KW-0444">Lipid biosynthesis</keyword>
<dbReference type="NCBIfam" id="NF003678">
    <property type="entry name" value="PRK05305.1-2"/>
    <property type="match status" value="1"/>
</dbReference>
<comment type="function">
    <text evidence="11">Catalyzes the formation of phosphatidylethanolamine (PtdEtn) from phosphatidylserine (PtdSer).</text>
</comment>
<dbReference type="Proteomes" id="UP000477386">
    <property type="component" value="Unassembled WGS sequence"/>
</dbReference>
<keyword evidence="7 11" id="KW-0594">Phospholipid biosynthesis</keyword>
<evidence type="ECO:0000256" key="4">
    <source>
        <dbReference type="ARBA" id="ARBA00023098"/>
    </source>
</evidence>
<dbReference type="EMBL" id="JAAGNZ010000005">
    <property type="protein sequence ID" value="NEU70522.1"/>
    <property type="molecule type" value="Genomic_DNA"/>
</dbReference>
<keyword evidence="10 11" id="KW-0670">Pyruvate</keyword>
<organism evidence="13 14">
    <name type="scientific">Spirosoma agri</name>
    <dbReference type="NCBI Taxonomy" id="1987381"/>
    <lineage>
        <taxon>Bacteria</taxon>
        <taxon>Pseudomonadati</taxon>
        <taxon>Bacteroidota</taxon>
        <taxon>Cytophagia</taxon>
        <taxon>Cytophagales</taxon>
        <taxon>Cytophagaceae</taxon>
        <taxon>Spirosoma</taxon>
    </lineage>
</organism>
<comment type="similarity">
    <text evidence="11">Belongs to the phosphatidylserine decarboxylase family. PSD-A subfamily.</text>
</comment>
<gene>
    <name evidence="11" type="primary">psd</name>
    <name evidence="13" type="ORF">GK091_26895</name>
</gene>
<evidence type="ECO:0000256" key="9">
    <source>
        <dbReference type="ARBA" id="ARBA00023264"/>
    </source>
</evidence>
<dbReference type="NCBIfam" id="NF003685">
    <property type="entry name" value="PRK05305.2-5"/>
    <property type="match status" value="1"/>
</dbReference>
<evidence type="ECO:0000256" key="3">
    <source>
        <dbReference type="ARBA" id="ARBA00022793"/>
    </source>
</evidence>
<comment type="subcellular location">
    <subcellularLocation>
        <location evidence="11">Cell membrane</location>
        <topology evidence="11">Peripheral membrane protein</topology>
    </subcellularLocation>
</comment>
<accession>A0A6M0IRB6</accession>
<evidence type="ECO:0000256" key="1">
    <source>
        <dbReference type="ARBA" id="ARBA00022475"/>
    </source>
</evidence>
<evidence type="ECO:0000313" key="13">
    <source>
        <dbReference type="EMBL" id="NEU70522.1"/>
    </source>
</evidence>
<comment type="catalytic activity">
    <reaction evidence="11">
        <text>a 1,2-diacyl-sn-glycero-3-phospho-L-serine + H(+) = a 1,2-diacyl-sn-glycero-3-phosphoethanolamine + CO2</text>
        <dbReference type="Rhea" id="RHEA:20828"/>
        <dbReference type="ChEBI" id="CHEBI:15378"/>
        <dbReference type="ChEBI" id="CHEBI:16526"/>
        <dbReference type="ChEBI" id="CHEBI:57262"/>
        <dbReference type="ChEBI" id="CHEBI:64612"/>
        <dbReference type="EC" id="4.1.1.65"/>
    </reaction>
</comment>
<feature type="chain" id="PRO_5027189113" description="Phosphatidylserine decarboxylase alpha chain" evidence="11">
    <location>
        <begin position="189"/>
        <end position="221"/>
    </location>
</feature>
<feature type="transmembrane region" description="Helical" evidence="12">
    <location>
        <begin position="7"/>
        <end position="29"/>
    </location>
</feature>
<keyword evidence="6 11" id="KW-0865">Zymogen</keyword>
<dbReference type="PANTHER" id="PTHR35809:SF1">
    <property type="entry name" value="ARCHAETIDYLSERINE DECARBOXYLASE PROENZYME-RELATED"/>
    <property type="match status" value="1"/>
</dbReference>
<comment type="pathway">
    <text evidence="11">Phospholipid metabolism; phosphatidylethanolamine biosynthesis; phosphatidylethanolamine from CDP-diacylglycerol: step 2/2.</text>
</comment>
<evidence type="ECO:0000256" key="7">
    <source>
        <dbReference type="ARBA" id="ARBA00023209"/>
    </source>
</evidence>
<evidence type="ECO:0000313" key="14">
    <source>
        <dbReference type="Proteomes" id="UP000477386"/>
    </source>
</evidence>
<dbReference type="AlphaFoldDB" id="A0A6M0IRB6"/>
<keyword evidence="12" id="KW-1133">Transmembrane helix</keyword>
<comment type="caution">
    <text evidence="13">The sequence shown here is derived from an EMBL/GenBank/DDBJ whole genome shotgun (WGS) entry which is preliminary data.</text>
</comment>
<feature type="active site" description="Schiff-base intermediate with substrate; via pyruvic acid" evidence="11">
    <location>
        <position position="189"/>
    </location>
</feature>
<keyword evidence="1 11" id="KW-1003">Cell membrane</keyword>